<proteinExistence type="predicted"/>
<comment type="caution">
    <text evidence="1">The sequence shown here is derived from an EMBL/GenBank/DDBJ whole genome shotgun (WGS) entry which is preliminary data.</text>
</comment>
<gene>
    <name evidence="1" type="ORF">PoB_002292600</name>
</gene>
<dbReference type="Proteomes" id="UP000735302">
    <property type="component" value="Unassembled WGS sequence"/>
</dbReference>
<name>A0AAV3ZKF6_9GAST</name>
<accession>A0AAV3ZKF6</accession>
<dbReference type="AlphaFoldDB" id="A0AAV3ZKF6"/>
<protein>
    <submittedName>
        <fullName evidence="1">Uncharacterized protein</fullName>
    </submittedName>
</protein>
<evidence type="ECO:0000313" key="2">
    <source>
        <dbReference type="Proteomes" id="UP000735302"/>
    </source>
</evidence>
<keyword evidence="2" id="KW-1185">Reference proteome</keyword>
<reference evidence="1 2" key="1">
    <citation type="journal article" date="2021" name="Elife">
        <title>Chloroplast acquisition without the gene transfer in kleptoplastic sea slugs, Plakobranchus ocellatus.</title>
        <authorList>
            <person name="Maeda T."/>
            <person name="Takahashi S."/>
            <person name="Yoshida T."/>
            <person name="Shimamura S."/>
            <person name="Takaki Y."/>
            <person name="Nagai Y."/>
            <person name="Toyoda A."/>
            <person name="Suzuki Y."/>
            <person name="Arimoto A."/>
            <person name="Ishii H."/>
            <person name="Satoh N."/>
            <person name="Nishiyama T."/>
            <person name="Hasebe M."/>
            <person name="Maruyama T."/>
            <person name="Minagawa J."/>
            <person name="Obokata J."/>
            <person name="Shigenobu S."/>
        </authorList>
    </citation>
    <scope>NUCLEOTIDE SEQUENCE [LARGE SCALE GENOMIC DNA]</scope>
</reference>
<evidence type="ECO:0000313" key="1">
    <source>
        <dbReference type="EMBL" id="GFN96420.1"/>
    </source>
</evidence>
<organism evidence="1 2">
    <name type="scientific">Plakobranchus ocellatus</name>
    <dbReference type="NCBI Taxonomy" id="259542"/>
    <lineage>
        <taxon>Eukaryota</taxon>
        <taxon>Metazoa</taxon>
        <taxon>Spiralia</taxon>
        <taxon>Lophotrochozoa</taxon>
        <taxon>Mollusca</taxon>
        <taxon>Gastropoda</taxon>
        <taxon>Heterobranchia</taxon>
        <taxon>Euthyneura</taxon>
        <taxon>Panpulmonata</taxon>
        <taxon>Sacoglossa</taxon>
        <taxon>Placobranchoidea</taxon>
        <taxon>Plakobranchidae</taxon>
        <taxon>Plakobranchus</taxon>
    </lineage>
</organism>
<sequence>MNGGSKPASINGSKNVLYPDQLTMSSQRGITCHVMSVVMSCGLAETGNEKSVESLSPHAYNVKTEQFYKQST</sequence>
<dbReference type="EMBL" id="BLXT01002679">
    <property type="protein sequence ID" value="GFN96420.1"/>
    <property type="molecule type" value="Genomic_DNA"/>
</dbReference>